<protein>
    <submittedName>
        <fullName evidence="2">Uncharacterized protein</fullName>
    </submittedName>
</protein>
<feature type="region of interest" description="Disordered" evidence="1">
    <location>
        <begin position="1"/>
        <end position="45"/>
    </location>
</feature>
<organism evidence="2 3">
    <name type="scientific">Lithospermum erythrorhizon</name>
    <name type="common">Purple gromwell</name>
    <name type="synonym">Lithospermum officinale var. erythrorhizon</name>
    <dbReference type="NCBI Taxonomy" id="34254"/>
    <lineage>
        <taxon>Eukaryota</taxon>
        <taxon>Viridiplantae</taxon>
        <taxon>Streptophyta</taxon>
        <taxon>Embryophyta</taxon>
        <taxon>Tracheophyta</taxon>
        <taxon>Spermatophyta</taxon>
        <taxon>Magnoliopsida</taxon>
        <taxon>eudicotyledons</taxon>
        <taxon>Gunneridae</taxon>
        <taxon>Pentapetalae</taxon>
        <taxon>asterids</taxon>
        <taxon>lamiids</taxon>
        <taxon>Boraginales</taxon>
        <taxon>Boraginaceae</taxon>
        <taxon>Boraginoideae</taxon>
        <taxon>Lithospermeae</taxon>
        <taxon>Lithospermum</taxon>
    </lineage>
</organism>
<dbReference type="EMBL" id="BAABME010005479">
    <property type="protein sequence ID" value="GAA0165747.1"/>
    <property type="molecule type" value="Genomic_DNA"/>
</dbReference>
<sequence>MSQNTSKWKRTGQSSKGKGIATSSESLPQPTHSNKLVSRGGKQGKEGKKHILEGYYFRPIELAETNFWSLVKEQGWDTFLTSHDSILENRLQINLPVIIDSHMNYSMFNAKATTLPYGMLISHIMRKWKIILSGPSLGRTVLTGKSSIRNQKMVCYNGRILCEWEIEEASPEDRVQIDLIRGVGYSSGNVNENDESDDVVI</sequence>
<evidence type="ECO:0000313" key="3">
    <source>
        <dbReference type="Proteomes" id="UP001454036"/>
    </source>
</evidence>
<comment type="caution">
    <text evidence="2">The sequence shown here is derived from an EMBL/GenBank/DDBJ whole genome shotgun (WGS) entry which is preliminary data.</text>
</comment>
<reference evidence="2 3" key="1">
    <citation type="submission" date="2024-01" db="EMBL/GenBank/DDBJ databases">
        <title>The complete chloroplast genome sequence of Lithospermum erythrorhizon: insights into the phylogenetic relationship among Boraginaceae species and the maternal lineages of purple gromwells.</title>
        <authorList>
            <person name="Okada T."/>
            <person name="Watanabe K."/>
        </authorList>
    </citation>
    <scope>NUCLEOTIDE SEQUENCE [LARGE SCALE GENOMIC DNA]</scope>
</reference>
<dbReference type="Proteomes" id="UP001454036">
    <property type="component" value="Unassembled WGS sequence"/>
</dbReference>
<evidence type="ECO:0000256" key="1">
    <source>
        <dbReference type="SAM" id="MobiDB-lite"/>
    </source>
</evidence>
<gene>
    <name evidence="2" type="ORF">LIER_21071</name>
</gene>
<proteinExistence type="predicted"/>
<feature type="compositionally biased region" description="Polar residues" evidence="1">
    <location>
        <begin position="1"/>
        <end position="36"/>
    </location>
</feature>
<keyword evidence="3" id="KW-1185">Reference proteome</keyword>
<accession>A0AAV3QUK5</accession>
<dbReference type="AlphaFoldDB" id="A0AAV3QUK5"/>
<evidence type="ECO:0000313" key="2">
    <source>
        <dbReference type="EMBL" id="GAA0165747.1"/>
    </source>
</evidence>
<name>A0AAV3QUK5_LITER</name>